<gene>
    <name evidence="8" type="ORF">FHS79_000296</name>
</gene>
<keyword evidence="4 6" id="KW-0472">Membrane</keyword>
<evidence type="ECO:0000313" key="9">
    <source>
        <dbReference type="Proteomes" id="UP000538147"/>
    </source>
</evidence>
<dbReference type="EMBL" id="JACIIV010000002">
    <property type="protein sequence ID" value="MBB6226143.1"/>
    <property type="molecule type" value="Genomic_DNA"/>
</dbReference>
<dbReference type="RefSeq" id="WP_184194297.1">
    <property type="nucleotide sequence ID" value="NZ_JACIIV010000002.1"/>
</dbReference>
<keyword evidence="3 6" id="KW-1133">Transmembrane helix</keyword>
<dbReference type="Proteomes" id="UP000538147">
    <property type="component" value="Unassembled WGS sequence"/>
</dbReference>
<proteinExistence type="predicted"/>
<protein>
    <submittedName>
        <fullName evidence="8">Translocation and assembly module TamB</fullName>
    </submittedName>
</protein>
<dbReference type="PANTHER" id="PTHR36985">
    <property type="entry name" value="TRANSLOCATION AND ASSEMBLY MODULE SUBUNIT TAMB"/>
    <property type="match status" value="1"/>
</dbReference>
<organism evidence="8 9">
    <name type="scientific">Polymorphobacter multimanifer</name>
    <dbReference type="NCBI Taxonomy" id="1070431"/>
    <lineage>
        <taxon>Bacteria</taxon>
        <taxon>Pseudomonadati</taxon>
        <taxon>Pseudomonadota</taxon>
        <taxon>Alphaproteobacteria</taxon>
        <taxon>Sphingomonadales</taxon>
        <taxon>Sphingosinicellaceae</taxon>
        <taxon>Polymorphobacter</taxon>
    </lineage>
</organism>
<keyword evidence="2 6" id="KW-0812">Transmembrane</keyword>
<keyword evidence="9" id="KW-1185">Reference proteome</keyword>
<evidence type="ECO:0000256" key="6">
    <source>
        <dbReference type="SAM" id="Phobius"/>
    </source>
</evidence>
<dbReference type="PANTHER" id="PTHR36985:SF1">
    <property type="entry name" value="TRANSLOCATION AND ASSEMBLY MODULE SUBUNIT TAMB"/>
    <property type="match status" value="1"/>
</dbReference>
<evidence type="ECO:0000256" key="3">
    <source>
        <dbReference type="ARBA" id="ARBA00022989"/>
    </source>
</evidence>
<dbReference type="GO" id="GO:0009306">
    <property type="term" value="P:protein secretion"/>
    <property type="evidence" value="ECO:0007669"/>
    <property type="project" value="InterPro"/>
</dbReference>
<evidence type="ECO:0000313" key="8">
    <source>
        <dbReference type="EMBL" id="MBB6226143.1"/>
    </source>
</evidence>
<reference evidence="8 9" key="1">
    <citation type="submission" date="2020-08" db="EMBL/GenBank/DDBJ databases">
        <title>Genomic Encyclopedia of Type Strains, Phase IV (KMG-IV): sequencing the most valuable type-strain genomes for metagenomic binning, comparative biology and taxonomic classification.</title>
        <authorList>
            <person name="Goeker M."/>
        </authorList>
    </citation>
    <scope>NUCLEOTIDE SEQUENCE [LARGE SCALE GENOMIC DNA]</scope>
    <source>
        <strain evidence="8 9">DSM 102189</strain>
    </source>
</reference>
<dbReference type="GO" id="GO:0005886">
    <property type="term" value="C:plasma membrane"/>
    <property type="evidence" value="ECO:0007669"/>
    <property type="project" value="InterPro"/>
</dbReference>
<dbReference type="InterPro" id="IPR007452">
    <property type="entry name" value="TamB_C"/>
</dbReference>
<evidence type="ECO:0000256" key="2">
    <source>
        <dbReference type="ARBA" id="ARBA00022692"/>
    </source>
</evidence>
<name>A0A841L5A0_9SPHN</name>
<evidence type="ECO:0000259" key="7">
    <source>
        <dbReference type="Pfam" id="PF04357"/>
    </source>
</evidence>
<sequence length="1391" mass="142762">MTARRVLGWVGGIIVGLLILVAVLLVFLNTAAGKRVLLGQLAGFTMANGLNYQAEAIDGSIYGRMTIRGLEIRDLRGLLVTSPAVLVDWSPTALFDGLRIVLSEVDAETITLLRSPSINPSDPDDPLLPDIDIEIGRLRIGSFVIEPAVTGQRHAVRLAGSASISDGRAVVALDGAARQGAGLAGGDTLVLRLDAVPEDNRLDVDVRLAAPVGGLVDGFAGLGRPLTARIAGEGSWARWQGRLTAGSAGTSLADVALTAADGTFTAKGRTDPGALLEGPAQAMLRALDLDITARVAERRVNLVARIGGDAFVAEASGLVDLGESRFENVVLGAQLLRPGVLAEDLGGDDVRLAATIDGGFGTPTIAYRISAAMLRFDATKVEGLVASGRATIDSERILVPVTARARRVTGLNAAAGGLLTNLAIDGDLAWSNGQLLSDNLRLRSDRIDATAIIIADVAEGRYAGTLKGRVNDYRVEGLGRVDLVTDARLVTLPAGGFGINGTARIATRTIENEALREQLGGNAIVTAGFGYDPAGAATLNNLRLTSPLLRITQGSGSYRTDSGRIALDVRAISTTYGPASIVASGTLDRPVAQLRAERPGLGLDVRDLVADLTGSAAGYRIVASGGSAYGPLTGDVLVRTGPVLAVDINRARVAGIDARGSVRQTPAGPFAGAITLDGSGIAGTVRLAAADANQRADVNVRARSAQIPGDVPITIGSGAAQATAILFPEAPSITGSADLSDVRSGTLLVARARSRFDYRGGSGNVSLVANGSAASPFNVAAQAQLAPERIVANANGAFNGIAFRLAAPAVVTRAAGEWRLAPATIVFPQGRARVAGRYGAQTQLNAVLDSVDLAIANIFVPGLGLGGKASGSIDATLADVPNIDARIDVAGFTRTAAYTISAPVDISTTARLSGAGGAVSAAIRRGSATIGRLQARVGALPAGDGIAARLMTAPLSGGIRYGGPAEVLWAMAGIGGQDVTGPIAIAADFGGRVEAPQLTGTIRANALRYTNQDYGTVIRDIALQGRFSQSRFQLTSLTGRAGDGTVAASGVVGLDAASGFPADLDVTFDRAQLARGDALGAQATGALKITNGPDGALVRGTIDIPEARYEIIRTGESEIRQLAGVRRKTSATAAGAGAASPAGESTPPPPGPATLRLDVRVRADNQIFVSGMGLEAEWETDMRITGTAAAPRIIGRLEVIRGTYSFAGRRFELGQNGAIVFDGGAFTNPELSLSAETTVEGVTAIINIGGRAQAPQITFTSSPNLPQDEVLSRLLFGASVTNISPIQAVQLAAALNSLRGSGGGLNPLGKLRSVTGVDRLRVLGEDKTTGRGTSVAAGQYISNNIYVEVITDARGFTATQLEIGLTRTLSLLSSTGSFGGSNVTLRFARDY</sequence>
<evidence type="ECO:0000256" key="1">
    <source>
        <dbReference type="ARBA" id="ARBA00004167"/>
    </source>
</evidence>
<feature type="compositionally biased region" description="Low complexity" evidence="5">
    <location>
        <begin position="1133"/>
        <end position="1145"/>
    </location>
</feature>
<dbReference type="Pfam" id="PF04357">
    <property type="entry name" value="TamB"/>
    <property type="match status" value="1"/>
</dbReference>
<evidence type="ECO:0000256" key="4">
    <source>
        <dbReference type="ARBA" id="ARBA00023136"/>
    </source>
</evidence>
<evidence type="ECO:0000256" key="5">
    <source>
        <dbReference type="SAM" id="MobiDB-lite"/>
    </source>
</evidence>
<comment type="caution">
    <text evidence="8">The sequence shown here is derived from an EMBL/GenBank/DDBJ whole genome shotgun (WGS) entry which is preliminary data.</text>
</comment>
<dbReference type="GO" id="GO:0097347">
    <property type="term" value="C:TAM protein secretion complex"/>
    <property type="evidence" value="ECO:0007669"/>
    <property type="project" value="TreeGrafter"/>
</dbReference>
<accession>A0A841L5A0</accession>
<feature type="domain" description="Translocation and assembly module TamB C-terminal" evidence="7">
    <location>
        <begin position="1037"/>
        <end position="1391"/>
    </location>
</feature>
<feature type="region of interest" description="Disordered" evidence="5">
    <location>
        <begin position="1133"/>
        <end position="1153"/>
    </location>
</feature>
<comment type="subcellular location">
    <subcellularLocation>
        <location evidence="1">Membrane</location>
        <topology evidence="1">Single-pass membrane protein</topology>
    </subcellularLocation>
</comment>
<feature type="transmembrane region" description="Helical" evidence="6">
    <location>
        <begin position="7"/>
        <end position="28"/>
    </location>
</feature>